<comment type="caution">
    <text evidence="2">The sequence shown here is derived from an EMBL/GenBank/DDBJ whole genome shotgun (WGS) entry which is preliminary data.</text>
</comment>
<evidence type="ECO:0000313" key="3">
    <source>
        <dbReference type="Proteomes" id="UP001500063"/>
    </source>
</evidence>
<evidence type="ECO:0000313" key="2">
    <source>
        <dbReference type="EMBL" id="GAA0352385.1"/>
    </source>
</evidence>
<dbReference type="PROSITE" id="PS50943">
    <property type="entry name" value="HTH_CROC1"/>
    <property type="match status" value="1"/>
</dbReference>
<proteinExistence type="predicted"/>
<reference evidence="2 3" key="1">
    <citation type="journal article" date="2019" name="Int. J. Syst. Evol. Microbiol.">
        <title>The Global Catalogue of Microorganisms (GCM) 10K type strain sequencing project: providing services to taxonomists for standard genome sequencing and annotation.</title>
        <authorList>
            <consortium name="The Broad Institute Genomics Platform"/>
            <consortium name="The Broad Institute Genome Sequencing Center for Infectious Disease"/>
            <person name="Wu L."/>
            <person name="Ma J."/>
        </authorList>
    </citation>
    <scope>NUCLEOTIDE SEQUENCE [LARGE SCALE GENOMIC DNA]</scope>
    <source>
        <strain evidence="2 3">JCM 4565</strain>
    </source>
</reference>
<dbReference type="InterPro" id="IPR010982">
    <property type="entry name" value="Lambda_DNA-bd_dom_sf"/>
</dbReference>
<protein>
    <submittedName>
        <fullName evidence="2">Helix-turn-helix transcriptional regulator</fullName>
    </submittedName>
</protein>
<dbReference type="Proteomes" id="UP001500063">
    <property type="component" value="Unassembled WGS sequence"/>
</dbReference>
<dbReference type="SUPFAM" id="SSF47413">
    <property type="entry name" value="lambda repressor-like DNA-binding domains"/>
    <property type="match status" value="1"/>
</dbReference>
<feature type="domain" description="HTH cro/C1-type" evidence="1">
    <location>
        <begin position="20"/>
        <end position="61"/>
    </location>
</feature>
<dbReference type="SMART" id="SM00530">
    <property type="entry name" value="HTH_XRE"/>
    <property type="match status" value="1"/>
</dbReference>
<accession>A0ABN0X103</accession>
<sequence length="271" mass="30455">MLMRGIANPPVSWRYCGDQLKSWRAIAGVSREDLARESNYGVETIKSMEQGRRKPSRRVLEVADQMCGAQGLLLAACPYLQPEPTAPQVPEYVAAEAEALALHNFELVIIPGLLQTEEYARTLMRCGVPPVRDEEIENGVALRMNRQKRLDEPTALFNFVIFEPALRTMLGGAETMKGQLRHLLDVDEQRNVFIQILPTGQGYFPGMTGAFTLLESAEGEQLVYTENYSTSQLDCDGKRASSMTKRFAMLRMQALSEEESRKFISELSEEL</sequence>
<dbReference type="Pfam" id="PF19054">
    <property type="entry name" value="DUF5753"/>
    <property type="match status" value="1"/>
</dbReference>
<dbReference type="Pfam" id="PF13560">
    <property type="entry name" value="HTH_31"/>
    <property type="match status" value="1"/>
</dbReference>
<evidence type="ECO:0000259" key="1">
    <source>
        <dbReference type="PROSITE" id="PS50943"/>
    </source>
</evidence>
<keyword evidence="3" id="KW-1185">Reference proteome</keyword>
<dbReference type="CDD" id="cd00093">
    <property type="entry name" value="HTH_XRE"/>
    <property type="match status" value="1"/>
</dbReference>
<dbReference type="Gene3D" id="1.10.260.40">
    <property type="entry name" value="lambda repressor-like DNA-binding domains"/>
    <property type="match status" value="1"/>
</dbReference>
<name>A0ABN0X103_9ACTN</name>
<dbReference type="InterPro" id="IPR043917">
    <property type="entry name" value="DUF5753"/>
</dbReference>
<gene>
    <name evidence="2" type="ORF">GCM10010319_31880</name>
</gene>
<dbReference type="InterPro" id="IPR001387">
    <property type="entry name" value="Cro/C1-type_HTH"/>
</dbReference>
<dbReference type="RefSeq" id="WP_344118378.1">
    <property type="nucleotide sequence ID" value="NZ_BAAABW010000016.1"/>
</dbReference>
<organism evidence="2 3">
    <name type="scientific">Streptomyces blastmyceticus</name>
    <dbReference type="NCBI Taxonomy" id="68180"/>
    <lineage>
        <taxon>Bacteria</taxon>
        <taxon>Bacillati</taxon>
        <taxon>Actinomycetota</taxon>
        <taxon>Actinomycetes</taxon>
        <taxon>Kitasatosporales</taxon>
        <taxon>Streptomycetaceae</taxon>
        <taxon>Streptomyces</taxon>
    </lineage>
</organism>
<dbReference type="EMBL" id="BAAABW010000016">
    <property type="protein sequence ID" value="GAA0352385.1"/>
    <property type="molecule type" value="Genomic_DNA"/>
</dbReference>